<dbReference type="GeneID" id="24131147"/>
<sequence>MATATSSSWAVSFRMGDCKCADRASLFEHKYLRTHRAGSVKLVRCFPHCCPEHTYANFCTTSLDVVVSNATLDIDADLAYLRFQPSTDRVLAVGDVVDEATVVHSTRSQANIKGDWIASDSRQLDASTMTYRFNHHNLLGWHYGWVGTSTKAHRTATHRIVAYVLRRLGPQSLRVVGVHRSPPFIIMSYRRACYHCQKHRGGVTTTGCECDGEFNARLASSPPPSSGSSAGSPPRPSTALATRRVDPMVMGQQLGTVMSFLHRLPSHAFAGKYDRIAEQLTKSLLQPLGARWGSSRVTFPRWMRPTPATPGSSSLDALTTVCLDLFLASVSMDTMFEQSKFMQANAPRLLDRQALQDAYLEWLHLHYRYFNHLLEPMFLTLEGLATHINAVSQAGALVPTAIGTTSITGFENFVAQLREVYMGVPVAAPPVRNLVPSSFNGHWVFQETLSSAFSMDPSEFDPSVITIVRSITMTYAFQWVLSVTSLHMRSDLEAHPTQWSEMVLDGHPRVFRVFPNGEASMTMVAGYLHGDYRAWLENNQLLTIQIYTWGSHDAICVRFQARAAHGQLEIQVTVVRAPILKDDGDDWSTWTASSRCAAFRHEIESVVVRFQLVYKDIPLHETSSASMRTRQY</sequence>
<evidence type="ECO:0000313" key="2">
    <source>
        <dbReference type="EMBL" id="KDO25648.1"/>
    </source>
</evidence>
<gene>
    <name evidence="2" type="ORF">SPRG_08947</name>
</gene>
<dbReference type="OMA" id="CAAFRHE"/>
<reference evidence="2 3" key="1">
    <citation type="journal article" date="2013" name="PLoS Genet.">
        <title>Distinctive expansion of potential virulence genes in the genome of the oomycete fish pathogen Saprolegnia parasitica.</title>
        <authorList>
            <person name="Jiang R.H."/>
            <person name="de Bruijn I."/>
            <person name="Haas B.J."/>
            <person name="Belmonte R."/>
            <person name="Lobach L."/>
            <person name="Christie J."/>
            <person name="van den Ackerveken G."/>
            <person name="Bottin A."/>
            <person name="Bulone V."/>
            <person name="Diaz-Moreno S.M."/>
            <person name="Dumas B."/>
            <person name="Fan L."/>
            <person name="Gaulin E."/>
            <person name="Govers F."/>
            <person name="Grenville-Briggs L.J."/>
            <person name="Horner N.R."/>
            <person name="Levin J.Z."/>
            <person name="Mammella M."/>
            <person name="Meijer H.J."/>
            <person name="Morris P."/>
            <person name="Nusbaum C."/>
            <person name="Oome S."/>
            <person name="Phillips A.J."/>
            <person name="van Rooyen D."/>
            <person name="Rzeszutek E."/>
            <person name="Saraiva M."/>
            <person name="Secombes C.J."/>
            <person name="Seidl M.F."/>
            <person name="Snel B."/>
            <person name="Stassen J.H."/>
            <person name="Sykes S."/>
            <person name="Tripathy S."/>
            <person name="van den Berg H."/>
            <person name="Vega-Arreguin J.C."/>
            <person name="Wawra S."/>
            <person name="Young S.K."/>
            <person name="Zeng Q."/>
            <person name="Dieguez-Uribeondo J."/>
            <person name="Russ C."/>
            <person name="Tyler B.M."/>
            <person name="van West P."/>
        </authorList>
    </citation>
    <scope>NUCLEOTIDE SEQUENCE [LARGE SCALE GENOMIC DNA]</scope>
    <source>
        <strain evidence="2 3">CBS 223.65</strain>
    </source>
</reference>
<dbReference type="STRING" id="695850.A0A067C560"/>
<accession>A0A067C560</accession>
<keyword evidence="3" id="KW-1185">Reference proteome</keyword>
<protein>
    <submittedName>
        <fullName evidence="2">Uncharacterized protein</fullName>
    </submittedName>
</protein>
<feature type="region of interest" description="Disordered" evidence="1">
    <location>
        <begin position="219"/>
        <end position="239"/>
    </location>
</feature>
<name>A0A067C560_SAPPC</name>
<organism evidence="2 3">
    <name type="scientific">Saprolegnia parasitica (strain CBS 223.65)</name>
    <dbReference type="NCBI Taxonomy" id="695850"/>
    <lineage>
        <taxon>Eukaryota</taxon>
        <taxon>Sar</taxon>
        <taxon>Stramenopiles</taxon>
        <taxon>Oomycota</taxon>
        <taxon>Saprolegniomycetes</taxon>
        <taxon>Saprolegniales</taxon>
        <taxon>Saprolegniaceae</taxon>
        <taxon>Saprolegnia</taxon>
    </lineage>
</organism>
<evidence type="ECO:0000313" key="3">
    <source>
        <dbReference type="Proteomes" id="UP000030745"/>
    </source>
</evidence>
<dbReference type="AlphaFoldDB" id="A0A067C560"/>
<dbReference type="VEuPathDB" id="FungiDB:SPRG_08947"/>
<dbReference type="RefSeq" id="XP_012203679.1">
    <property type="nucleotide sequence ID" value="XM_012348289.1"/>
</dbReference>
<evidence type="ECO:0000256" key="1">
    <source>
        <dbReference type="SAM" id="MobiDB-lite"/>
    </source>
</evidence>
<dbReference type="EMBL" id="KK583230">
    <property type="protein sequence ID" value="KDO25648.1"/>
    <property type="molecule type" value="Genomic_DNA"/>
</dbReference>
<dbReference type="Proteomes" id="UP000030745">
    <property type="component" value="Unassembled WGS sequence"/>
</dbReference>
<dbReference type="OrthoDB" id="78153at2759"/>
<dbReference type="KEGG" id="spar:SPRG_08947"/>
<proteinExistence type="predicted"/>